<feature type="transmembrane region" description="Helical" evidence="4">
    <location>
        <begin position="16"/>
        <end position="35"/>
    </location>
</feature>
<feature type="transmembrane region" description="Helical" evidence="4">
    <location>
        <begin position="55"/>
        <end position="75"/>
    </location>
</feature>
<evidence type="ECO:0000259" key="5">
    <source>
        <dbReference type="Pfam" id="PF00689"/>
    </source>
</evidence>
<evidence type="ECO:0000313" key="6">
    <source>
        <dbReference type="EMBL" id="KAG0267940.1"/>
    </source>
</evidence>
<protein>
    <submittedName>
        <fullName evidence="6">Calcium-transporting ATPase 10, plasma membrane-type</fullName>
    </submittedName>
</protein>
<organism evidence="6 7">
    <name type="scientific">Linnemannia gamsii</name>
    <dbReference type="NCBI Taxonomy" id="64522"/>
    <lineage>
        <taxon>Eukaryota</taxon>
        <taxon>Fungi</taxon>
        <taxon>Fungi incertae sedis</taxon>
        <taxon>Mucoromycota</taxon>
        <taxon>Mortierellomycotina</taxon>
        <taxon>Mortierellomycetes</taxon>
        <taxon>Mortierellales</taxon>
        <taxon>Mortierellaceae</taxon>
        <taxon>Linnemannia</taxon>
    </lineage>
</organism>
<evidence type="ECO:0000256" key="3">
    <source>
        <dbReference type="ARBA" id="ARBA00022842"/>
    </source>
</evidence>
<keyword evidence="4" id="KW-0472">Membrane</keyword>
<feature type="non-terminal residue" evidence="6">
    <location>
        <position position="147"/>
    </location>
</feature>
<evidence type="ECO:0000256" key="1">
    <source>
        <dbReference type="ARBA" id="ARBA00004127"/>
    </source>
</evidence>
<dbReference type="EMBL" id="JAAAIM010003353">
    <property type="protein sequence ID" value="KAG0267940.1"/>
    <property type="molecule type" value="Genomic_DNA"/>
</dbReference>
<keyword evidence="4" id="KW-0812">Transmembrane</keyword>
<evidence type="ECO:0000256" key="2">
    <source>
        <dbReference type="ARBA" id="ARBA00022723"/>
    </source>
</evidence>
<dbReference type="PANTHER" id="PTHR24093">
    <property type="entry name" value="CATION TRANSPORTING ATPASE"/>
    <property type="match status" value="1"/>
</dbReference>
<gene>
    <name evidence="6" type="primary">ACA10</name>
    <name evidence="6" type="ORF">BGZ96_006848</name>
</gene>
<reference evidence="6 7" key="1">
    <citation type="journal article" date="2020" name="Fungal Divers.">
        <title>Resolving the Mortierellaceae phylogeny through synthesis of multi-gene phylogenetics and phylogenomics.</title>
        <authorList>
            <person name="Vandepol N."/>
            <person name="Liber J."/>
            <person name="Desiro A."/>
            <person name="Na H."/>
            <person name="Kennedy M."/>
            <person name="Barry K."/>
            <person name="Grigoriev I.V."/>
            <person name="Miller A.N."/>
            <person name="O'Donnell K."/>
            <person name="Stajich J.E."/>
            <person name="Bonito G."/>
        </authorList>
    </citation>
    <scope>NUCLEOTIDE SEQUENCE [LARGE SCALE GENOMIC DNA]</scope>
    <source>
        <strain evidence="6 7">AD045</strain>
    </source>
</reference>
<keyword evidence="7" id="KW-1185">Reference proteome</keyword>
<accession>A0ABQ7JGK4</accession>
<feature type="transmembrane region" description="Helical" evidence="4">
    <location>
        <begin position="87"/>
        <end position="108"/>
    </location>
</feature>
<feature type="non-terminal residue" evidence="6">
    <location>
        <position position="1"/>
    </location>
</feature>
<sequence length="147" mass="16727">STDKEGNVYVSPYNLMVLRTMIFNTFVFLQVFNELNCRRIDDSLNIFKNLHNNKIFILVQFVVIGGQYIIVTFGGRAFKTVPLSATQWLTTVLIGSLSLPVGLFLRLLPSYLIPESVLSHKSEEHKPLINPSRMRLQGATRSIQNQN</sequence>
<dbReference type="InterPro" id="IPR006068">
    <property type="entry name" value="ATPase_P-typ_cation-transptr_C"/>
</dbReference>
<keyword evidence="2" id="KW-0479">Metal-binding</keyword>
<comment type="caution">
    <text evidence="6">The sequence shown here is derived from an EMBL/GenBank/DDBJ whole genome shotgun (WGS) entry which is preliminary data.</text>
</comment>
<feature type="domain" description="Cation-transporting P-type ATPase C-terminal" evidence="5">
    <location>
        <begin position="18"/>
        <end position="107"/>
    </location>
</feature>
<evidence type="ECO:0000313" key="7">
    <source>
        <dbReference type="Proteomes" id="UP001194696"/>
    </source>
</evidence>
<proteinExistence type="predicted"/>
<comment type="subcellular location">
    <subcellularLocation>
        <location evidence="1">Endomembrane system</location>
        <topology evidence="1">Multi-pass membrane protein</topology>
    </subcellularLocation>
</comment>
<dbReference type="SUPFAM" id="SSF81665">
    <property type="entry name" value="Calcium ATPase, transmembrane domain M"/>
    <property type="match status" value="1"/>
</dbReference>
<keyword evidence="3" id="KW-0460">Magnesium</keyword>
<dbReference type="Pfam" id="PF00689">
    <property type="entry name" value="Cation_ATPase_C"/>
    <property type="match status" value="1"/>
</dbReference>
<dbReference type="Proteomes" id="UP001194696">
    <property type="component" value="Unassembled WGS sequence"/>
</dbReference>
<dbReference type="Gene3D" id="1.20.1110.10">
    <property type="entry name" value="Calcium-transporting ATPase, transmembrane domain"/>
    <property type="match status" value="1"/>
</dbReference>
<dbReference type="PANTHER" id="PTHR24093:SF369">
    <property type="entry name" value="CALCIUM-TRANSPORTING ATPASE"/>
    <property type="match status" value="1"/>
</dbReference>
<evidence type="ECO:0000256" key="4">
    <source>
        <dbReference type="SAM" id="Phobius"/>
    </source>
</evidence>
<keyword evidence="4" id="KW-1133">Transmembrane helix</keyword>
<dbReference type="InterPro" id="IPR023298">
    <property type="entry name" value="ATPase_P-typ_TM_dom_sf"/>
</dbReference>
<name>A0ABQ7JGK4_9FUNG</name>